<keyword evidence="10 16" id="KW-0133">Cell shape</keyword>
<dbReference type="HAMAP" id="MF_00037">
    <property type="entry name" value="MurB"/>
    <property type="match status" value="1"/>
</dbReference>
<comment type="function">
    <text evidence="2 16">Cell wall formation.</text>
</comment>
<dbReference type="PANTHER" id="PTHR21071:SF4">
    <property type="entry name" value="UDP-N-ACETYLENOLPYRUVOYLGLUCOSAMINE REDUCTASE"/>
    <property type="match status" value="1"/>
</dbReference>
<comment type="cofactor">
    <cofactor evidence="1 16">
        <name>FAD</name>
        <dbReference type="ChEBI" id="CHEBI:57692"/>
    </cofactor>
</comment>
<keyword evidence="5 16" id="KW-0963">Cytoplasm</keyword>
<dbReference type="GO" id="GO:0009252">
    <property type="term" value="P:peptidoglycan biosynthetic process"/>
    <property type="evidence" value="ECO:0007669"/>
    <property type="project" value="UniProtKB-UniRule"/>
</dbReference>
<dbReference type="InterPro" id="IPR003170">
    <property type="entry name" value="MurB"/>
</dbReference>
<evidence type="ECO:0000256" key="12">
    <source>
        <dbReference type="ARBA" id="ARBA00023002"/>
    </source>
</evidence>
<evidence type="ECO:0000256" key="1">
    <source>
        <dbReference type="ARBA" id="ARBA00001974"/>
    </source>
</evidence>
<keyword evidence="14 16" id="KW-0961">Cell wall biogenesis/degradation</keyword>
<dbReference type="PROSITE" id="PS51387">
    <property type="entry name" value="FAD_PCMH"/>
    <property type="match status" value="1"/>
</dbReference>
<dbReference type="InterPro" id="IPR011601">
    <property type="entry name" value="MurB_C"/>
</dbReference>
<keyword evidence="12 16" id="KW-0560">Oxidoreductase</keyword>
<dbReference type="InterPro" id="IPR016169">
    <property type="entry name" value="FAD-bd_PCMH_sub2"/>
</dbReference>
<feature type="active site" description="Proton donor" evidence="16">
    <location>
        <position position="225"/>
    </location>
</feature>
<dbReference type="EMBL" id="JACQXR010000061">
    <property type="protein sequence ID" value="MBI4726578.1"/>
    <property type="molecule type" value="Genomic_DNA"/>
</dbReference>
<evidence type="ECO:0000256" key="14">
    <source>
        <dbReference type="ARBA" id="ARBA00023316"/>
    </source>
</evidence>
<comment type="subcellular location">
    <subcellularLocation>
        <location evidence="3 16">Cytoplasm</location>
    </subcellularLocation>
</comment>
<dbReference type="Gene3D" id="3.30.43.10">
    <property type="entry name" value="Uridine Diphospho-n-acetylenolpyruvylglucosamine Reductase, domain 2"/>
    <property type="match status" value="1"/>
</dbReference>
<comment type="caution">
    <text evidence="18">The sequence shown here is derived from an EMBL/GenBank/DDBJ whole genome shotgun (WGS) entry which is preliminary data.</text>
</comment>
<evidence type="ECO:0000313" key="18">
    <source>
        <dbReference type="EMBL" id="MBI4726578.1"/>
    </source>
</evidence>
<dbReference type="Gene3D" id="3.30.465.10">
    <property type="match status" value="1"/>
</dbReference>
<dbReference type="NCBIfam" id="TIGR00179">
    <property type="entry name" value="murB"/>
    <property type="match status" value="1"/>
</dbReference>
<reference evidence="18" key="1">
    <citation type="submission" date="2020-07" db="EMBL/GenBank/DDBJ databases">
        <title>Huge and variable diversity of episymbiotic CPR bacteria and DPANN archaea in groundwater ecosystems.</title>
        <authorList>
            <person name="He C.Y."/>
            <person name="Keren R."/>
            <person name="Whittaker M."/>
            <person name="Farag I.F."/>
            <person name="Doudna J."/>
            <person name="Cate J.H.D."/>
            <person name="Banfield J.F."/>
        </authorList>
    </citation>
    <scope>NUCLEOTIDE SEQUENCE</scope>
    <source>
        <strain evidence="18">NC_groundwater_1520_Pr4_B-0.1um_53_5</strain>
    </source>
</reference>
<feature type="domain" description="FAD-binding PCMH-type" evidence="17">
    <location>
        <begin position="31"/>
        <end position="196"/>
    </location>
</feature>
<evidence type="ECO:0000256" key="5">
    <source>
        <dbReference type="ARBA" id="ARBA00022490"/>
    </source>
</evidence>
<dbReference type="Pfam" id="PF01565">
    <property type="entry name" value="FAD_binding_4"/>
    <property type="match status" value="1"/>
</dbReference>
<dbReference type="InterPro" id="IPR016166">
    <property type="entry name" value="FAD-bd_PCMH"/>
</dbReference>
<dbReference type="GO" id="GO:0071555">
    <property type="term" value="P:cell wall organization"/>
    <property type="evidence" value="ECO:0007669"/>
    <property type="project" value="UniProtKB-KW"/>
</dbReference>
<name>A0A933IDQ2_UNCT6</name>
<gene>
    <name evidence="16 18" type="primary">murB</name>
    <name evidence="18" type="ORF">HY768_05060</name>
</gene>
<dbReference type="GO" id="GO:0005829">
    <property type="term" value="C:cytosol"/>
    <property type="evidence" value="ECO:0007669"/>
    <property type="project" value="TreeGrafter"/>
</dbReference>
<evidence type="ECO:0000256" key="9">
    <source>
        <dbReference type="ARBA" id="ARBA00022857"/>
    </source>
</evidence>
<evidence type="ECO:0000256" key="10">
    <source>
        <dbReference type="ARBA" id="ARBA00022960"/>
    </source>
</evidence>
<protein>
    <recommendedName>
        <fullName evidence="16">UDP-N-acetylenolpyruvoylglucosamine reductase</fullName>
        <ecNumber evidence="16">1.3.1.98</ecNumber>
    </recommendedName>
    <alternativeName>
        <fullName evidence="16">UDP-N-acetylmuramate dehydrogenase</fullName>
    </alternativeName>
</protein>
<feature type="active site" evidence="16">
    <location>
        <position position="295"/>
    </location>
</feature>
<evidence type="ECO:0000256" key="6">
    <source>
        <dbReference type="ARBA" id="ARBA00022618"/>
    </source>
</evidence>
<comment type="catalytic activity">
    <reaction evidence="15 16">
        <text>UDP-N-acetyl-alpha-D-muramate + NADP(+) = UDP-N-acetyl-3-O-(1-carboxyvinyl)-alpha-D-glucosamine + NADPH + H(+)</text>
        <dbReference type="Rhea" id="RHEA:12248"/>
        <dbReference type="ChEBI" id="CHEBI:15378"/>
        <dbReference type="ChEBI" id="CHEBI:57783"/>
        <dbReference type="ChEBI" id="CHEBI:58349"/>
        <dbReference type="ChEBI" id="CHEBI:68483"/>
        <dbReference type="ChEBI" id="CHEBI:70757"/>
        <dbReference type="EC" id="1.3.1.98"/>
    </reaction>
</comment>
<dbReference type="GO" id="GO:0008360">
    <property type="term" value="P:regulation of cell shape"/>
    <property type="evidence" value="ECO:0007669"/>
    <property type="project" value="UniProtKB-KW"/>
</dbReference>
<dbReference type="PANTHER" id="PTHR21071">
    <property type="entry name" value="UDP-N-ACETYLENOLPYRUVOYLGLUCOSAMINE REDUCTASE"/>
    <property type="match status" value="1"/>
</dbReference>
<evidence type="ECO:0000259" key="17">
    <source>
        <dbReference type="PROSITE" id="PS51387"/>
    </source>
</evidence>
<evidence type="ECO:0000256" key="2">
    <source>
        <dbReference type="ARBA" id="ARBA00003921"/>
    </source>
</evidence>
<comment type="pathway">
    <text evidence="4 16">Cell wall biogenesis; peptidoglycan biosynthesis.</text>
</comment>
<dbReference type="Proteomes" id="UP000736328">
    <property type="component" value="Unassembled WGS sequence"/>
</dbReference>
<dbReference type="AlphaFoldDB" id="A0A933IDQ2"/>
<keyword evidence="7 16" id="KW-0285">Flavoprotein</keyword>
<dbReference type="InterPro" id="IPR036635">
    <property type="entry name" value="MurB_C_sf"/>
</dbReference>
<comment type="similarity">
    <text evidence="16">Belongs to the MurB family.</text>
</comment>
<keyword evidence="9 16" id="KW-0521">NADP</keyword>
<keyword evidence="8 16" id="KW-0274">FAD</keyword>
<evidence type="ECO:0000256" key="13">
    <source>
        <dbReference type="ARBA" id="ARBA00023306"/>
    </source>
</evidence>
<dbReference type="GO" id="GO:0051301">
    <property type="term" value="P:cell division"/>
    <property type="evidence" value="ECO:0007669"/>
    <property type="project" value="UniProtKB-KW"/>
</dbReference>
<evidence type="ECO:0000256" key="11">
    <source>
        <dbReference type="ARBA" id="ARBA00022984"/>
    </source>
</evidence>
<evidence type="ECO:0000256" key="4">
    <source>
        <dbReference type="ARBA" id="ARBA00004752"/>
    </source>
</evidence>
<dbReference type="Gene3D" id="3.90.78.10">
    <property type="entry name" value="UDP-N-acetylenolpyruvoylglucosamine reductase, C-terminal domain"/>
    <property type="match status" value="1"/>
</dbReference>
<sequence length="301" mass="32211">MVKESKILDLPQGLAGEYLFNEPLKGHTSFRIGGPAELVAVPGNEEALSQLLARIRRNKLDYYVLGNGSNLLAGDKGYKGVVIKIAKDFRKLSREGNRLKVESGYPLPALVDYCAKAGLAGLEWAVGVPGSLGGALVMNAGAYGGQMADVVKKVWGLTAEGKKKVLSPKQIKFSYRQAHYPKGFVITGAGLELKPGSRRKIEKAMSLYLSKRKRNQPLSLPSAGCIFKNPEGDSAKRLIAVAGMKGKKLGGAAVSVKHANFIVNQGGATAAEVLALIKKIQSQTHQRLGIRLVPEVKILGK</sequence>
<dbReference type="InterPro" id="IPR016167">
    <property type="entry name" value="FAD-bd_PCMH_sub1"/>
</dbReference>
<keyword evidence="11 16" id="KW-0573">Peptidoglycan synthesis</keyword>
<dbReference type="InterPro" id="IPR006094">
    <property type="entry name" value="Oxid_FAD_bind_N"/>
</dbReference>
<dbReference type="GO" id="GO:0071949">
    <property type="term" value="F:FAD binding"/>
    <property type="evidence" value="ECO:0007669"/>
    <property type="project" value="InterPro"/>
</dbReference>
<dbReference type="SUPFAM" id="SSF56194">
    <property type="entry name" value="Uridine diphospho-N-Acetylenolpyruvylglucosamine reductase, MurB, C-terminal domain"/>
    <property type="match status" value="1"/>
</dbReference>
<evidence type="ECO:0000256" key="8">
    <source>
        <dbReference type="ARBA" id="ARBA00022827"/>
    </source>
</evidence>
<dbReference type="EC" id="1.3.1.98" evidence="16"/>
<feature type="active site" evidence="16">
    <location>
        <position position="176"/>
    </location>
</feature>
<evidence type="ECO:0000256" key="15">
    <source>
        <dbReference type="ARBA" id="ARBA00048914"/>
    </source>
</evidence>
<proteinExistence type="inferred from homology"/>
<dbReference type="InterPro" id="IPR036318">
    <property type="entry name" value="FAD-bd_PCMH-like_sf"/>
</dbReference>
<dbReference type="Pfam" id="PF02873">
    <property type="entry name" value="MurB_C"/>
    <property type="match status" value="1"/>
</dbReference>
<keyword evidence="6 16" id="KW-0132">Cell division</keyword>
<organism evidence="18 19">
    <name type="scientific">candidate division TA06 bacterium</name>
    <dbReference type="NCBI Taxonomy" id="2250710"/>
    <lineage>
        <taxon>Bacteria</taxon>
        <taxon>Bacteria division TA06</taxon>
    </lineage>
</organism>
<dbReference type="SUPFAM" id="SSF56176">
    <property type="entry name" value="FAD-binding/transporter-associated domain-like"/>
    <property type="match status" value="1"/>
</dbReference>
<dbReference type="GO" id="GO:0008762">
    <property type="term" value="F:UDP-N-acetylmuramate dehydrogenase activity"/>
    <property type="evidence" value="ECO:0007669"/>
    <property type="project" value="UniProtKB-UniRule"/>
</dbReference>
<dbReference type="NCBIfam" id="NF010480">
    <property type="entry name" value="PRK13905.1"/>
    <property type="match status" value="1"/>
</dbReference>
<accession>A0A933IDQ2</accession>
<keyword evidence="13 16" id="KW-0131">Cell cycle</keyword>
<evidence type="ECO:0000256" key="16">
    <source>
        <dbReference type="HAMAP-Rule" id="MF_00037"/>
    </source>
</evidence>
<evidence type="ECO:0000313" key="19">
    <source>
        <dbReference type="Proteomes" id="UP000736328"/>
    </source>
</evidence>
<evidence type="ECO:0000256" key="3">
    <source>
        <dbReference type="ARBA" id="ARBA00004496"/>
    </source>
</evidence>
<evidence type="ECO:0000256" key="7">
    <source>
        <dbReference type="ARBA" id="ARBA00022630"/>
    </source>
</evidence>